<dbReference type="Proteomes" id="UP001215598">
    <property type="component" value="Unassembled WGS sequence"/>
</dbReference>
<evidence type="ECO:0000256" key="1">
    <source>
        <dbReference type="SAM" id="MobiDB-lite"/>
    </source>
</evidence>
<name>A0AAD7H881_9AGAR</name>
<evidence type="ECO:0000313" key="3">
    <source>
        <dbReference type="Proteomes" id="UP001215598"/>
    </source>
</evidence>
<gene>
    <name evidence="2" type="ORF">B0H16DRAFT_1899122</name>
</gene>
<proteinExistence type="predicted"/>
<feature type="region of interest" description="Disordered" evidence="1">
    <location>
        <begin position="34"/>
        <end position="54"/>
    </location>
</feature>
<dbReference type="EMBL" id="JARKIB010000326">
    <property type="protein sequence ID" value="KAJ7714386.1"/>
    <property type="molecule type" value="Genomic_DNA"/>
</dbReference>
<accession>A0AAD7H881</accession>
<keyword evidence="3" id="KW-1185">Reference proteome</keyword>
<comment type="caution">
    <text evidence="2">The sequence shown here is derived from an EMBL/GenBank/DDBJ whole genome shotgun (WGS) entry which is preliminary data.</text>
</comment>
<reference evidence="2" key="1">
    <citation type="submission" date="2023-03" db="EMBL/GenBank/DDBJ databases">
        <title>Massive genome expansion in bonnet fungi (Mycena s.s.) driven by repeated elements and novel gene families across ecological guilds.</title>
        <authorList>
            <consortium name="Lawrence Berkeley National Laboratory"/>
            <person name="Harder C.B."/>
            <person name="Miyauchi S."/>
            <person name="Viragh M."/>
            <person name="Kuo A."/>
            <person name="Thoen E."/>
            <person name="Andreopoulos B."/>
            <person name="Lu D."/>
            <person name="Skrede I."/>
            <person name="Drula E."/>
            <person name="Henrissat B."/>
            <person name="Morin E."/>
            <person name="Kohler A."/>
            <person name="Barry K."/>
            <person name="LaButti K."/>
            <person name="Morin E."/>
            <person name="Salamov A."/>
            <person name="Lipzen A."/>
            <person name="Mereny Z."/>
            <person name="Hegedus B."/>
            <person name="Baldrian P."/>
            <person name="Stursova M."/>
            <person name="Weitz H."/>
            <person name="Taylor A."/>
            <person name="Grigoriev I.V."/>
            <person name="Nagy L.G."/>
            <person name="Martin F."/>
            <person name="Kauserud H."/>
        </authorList>
    </citation>
    <scope>NUCLEOTIDE SEQUENCE</scope>
    <source>
        <strain evidence="2">CBHHK182m</strain>
    </source>
</reference>
<protein>
    <submittedName>
        <fullName evidence="2">Uncharacterized protein</fullName>
    </submittedName>
</protein>
<evidence type="ECO:0000313" key="2">
    <source>
        <dbReference type="EMBL" id="KAJ7714386.1"/>
    </source>
</evidence>
<sequence>MIATIHDRQTFRMRYKCKAECYFGQMDVDNTGRRRRVSISRATSGSTSEERGKWRARWEPTKSSPLAYLSTLAKISASVILFLRAKVEDCMVRLPHFVLHSGRCGVLEAASALRAELLAFIHALRRSRTTREDNRNVDVDGHGRHHDGRKGESLLFIHSSHSPFRGRGILRAALLAMTLVCALTLPPPQYAPRLQTPPFADGIQLALCGDAAAYALAVRVRVESPRCAAGSTCVQRCARAESPRSLLPVLGISSSPSLLSSLPSLLSPYRPDVWT</sequence>
<organism evidence="2 3">
    <name type="scientific">Mycena metata</name>
    <dbReference type="NCBI Taxonomy" id="1033252"/>
    <lineage>
        <taxon>Eukaryota</taxon>
        <taxon>Fungi</taxon>
        <taxon>Dikarya</taxon>
        <taxon>Basidiomycota</taxon>
        <taxon>Agaricomycotina</taxon>
        <taxon>Agaricomycetes</taxon>
        <taxon>Agaricomycetidae</taxon>
        <taxon>Agaricales</taxon>
        <taxon>Marasmiineae</taxon>
        <taxon>Mycenaceae</taxon>
        <taxon>Mycena</taxon>
    </lineage>
</organism>
<dbReference type="AlphaFoldDB" id="A0AAD7H881"/>